<keyword evidence="1" id="KW-0812">Transmembrane</keyword>
<feature type="transmembrane region" description="Helical" evidence="1">
    <location>
        <begin position="79"/>
        <end position="99"/>
    </location>
</feature>
<keyword evidence="3" id="KW-1185">Reference proteome</keyword>
<evidence type="ECO:0000256" key="1">
    <source>
        <dbReference type="SAM" id="Phobius"/>
    </source>
</evidence>
<keyword evidence="1" id="KW-0472">Membrane</keyword>
<sequence length="152" mass="16037">MSFIALRATQCIFAVLILSAMGYSILYPGFWTGLVTAGISTYMAGGLTILLTLYHLYTLKTSRAYISSTRRCMPVIPDLVALLLWTASVAQMSVGGNLLEGIKEAVRTIGLGGVPVTAWWTGLTGCVVQIVLFAVTAVKMGKGQGQGSSGRG</sequence>
<reference evidence="2 3" key="1">
    <citation type="submission" date="2019-04" db="EMBL/GenBank/DDBJ databases">
        <title>Comparative genomics and transcriptomics to analyze fruiting body development in filamentous ascomycetes.</title>
        <authorList>
            <consortium name="DOE Joint Genome Institute"/>
            <person name="Lutkenhaus R."/>
            <person name="Traeger S."/>
            <person name="Breuer J."/>
            <person name="Kuo A."/>
            <person name="Lipzen A."/>
            <person name="Pangilinan J."/>
            <person name="Dilworth D."/>
            <person name="Sandor L."/>
            <person name="Poggeler S."/>
            <person name="Barry K."/>
            <person name="Grigoriev I.V."/>
            <person name="Nowrousian M."/>
        </authorList>
    </citation>
    <scope>NUCLEOTIDE SEQUENCE [LARGE SCALE GENOMIC DNA]</scope>
    <source>
        <strain evidence="2 3">CBS 389.68</strain>
    </source>
</reference>
<feature type="transmembrane region" description="Helical" evidence="1">
    <location>
        <begin position="12"/>
        <end position="31"/>
    </location>
</feature>
<dbReference type="Proteomes" id="UP000298138">
    <property type="component" value="Unassembled WGS sequence"/>
</dbReference>
<organism evidence="2 3">
    <name type="scientific">Ascodesmis nigricans</name>
    <dbReference type="NCBI Taxonomy" id="341454"/>
    <lineage>
        <taxon>Eukaryota</taxon>
        <taxon>Fungi</taxon>
        <taxon>Dikarya</taxon>
        <taxon>Ascomycota</taxon>
        <taxon>Pezizomycotina</taxon>
        <taxon>Pezizomycetes</taxon>
        <taxon>Pezizales</taxon>
        <taxon>Ascodesmidaceae</taxon>
        <taxon>Ascodesmis</taxon>
    </lineage>
</organism>
<proteinExistence type="predicted"/>
<protein>
    <submittedName>
        <fullName evidence="2">Uncharacterized protein</fullName>
    </submittedName>
</protein>
<evidence type="ECO:0000313" key="2">
    <source>
        <dbReference type="EMBL" id="TGZ77183.1"/>
    </source>
</evidence>
<feature type="transmembrane region" description="Helical" evidence="1">
    <location>
        <begin position="119"/>
        <end position="138"/>
    </location>
</feature>
<name>A0A4S2MJW9_9PEZI</name>
<dbReference type="AlphaFoldDB" id="A0A4S2MJW9"/>
<feature type="transmembrane region" description="Helical" evidence="1">
    <location>
        <begin position="37"/>
        <end position="58"/>
    </location>
</feature>
<evidence type="ECO:0000313" key="3">
    <source>
        <dbReference type="Proteomes" id="UP000298138"/>
    </source>
</evidence>
<keyword evidence="1" id="KW-1133">Transmembrane helix</keyword>
<dbReference type="InParanoid" id="A0A4S2MJW9"/>
<dbReference type="EMBL" id="ML220157">
    <property type="protein sequence ID" value="TGZ77183.1"/>
    <property type="molecule type" value="Genomic_DNA"/>
</dbReference>
<accession>A0A4S2MJW9</accession>
<gene>
    <name evidence="2" type="ORF">EX30DRAFT_398697</name>
</gene>